<dbReference type="InParanoid" id="A0A0C2ZI95"/>
<feature type="domain" description="Phosphatase tensin-type" evidence="4">
    <location>
        <begin position="16"/>
        <end position="267"/>
    </location>
</feature>
<dbReference type="SUPFAM" id="SSF52799">
    <property type="entry name" value="(Phosphotyrosine protein) phosphatases II"/>
    <property type="match status" value="1"/>
</dbReference>
<dbReference type="OrthoDB" id="5632at2759"/>
<dbReference type="InterPro" id="IPR000387">
    <property type="entry name" value="Tyr_Pase_dom"/>
</dbReference>
<sequence>MSVHIRRLVSGGKARLKDDELGMELDLVYVTRQIIVMGFPATGLESIYRNSRADVQRFLTARHGQDFWVFNFCPIAENTYDESVFQGRVSRYPFPDHHVPPFRYLSLVTNEIHAWLSGSDCRVAVLHCKAGKGRSGMLACAYILASTVSPIVQATHPPQTLHMEDLVPDCDDVIEPESVILEDEEVRTIPTAANDWPNEDGSTREWTVVRPTSVPPRDTFEQVLELYTMRRMKPIVPRVPAYRQKLGVSIPSQRRWLHYWSQFLASGGHPLSRSPQSYPETLESGPVLHSSRRVRVTRVVVRMQELSGVRPSFVQAMSLIKQTANWNGTGATSGDRVWASVARYDDDLVDMLENCEESSRLRASESPCAFKDDKWDRNKMVRKFASISTVDVQVCAEDKRTSAFTMTSPQEGWSDICVPGGSLQPEGAPPASPLDDPAYSVVLSPSEMDSGEIIVHANRELRLKLLSGDTRVVLVYPCIPYLPR</sequence>
<dbReference type="InterPro" id="IPR016130">
    <property type="entry name" value="Tyr_Pase_AS"/>
</dbReference>
<reference evidence="5 6" key="1">
    <citation type="submission" date="2014-04" db="EMBL/GenBank/DDBJ databases">
        <authorList>
            <consortium name="DOE Joint Genome Institute"/>
            <person name="Kuo A."/>
            <person name="Kohler A."/>
            <person name="Nagy L.G."/>
            <person name="Floudas D."/>
            <person name="Copeland A."/>
            <person name="Barry K.W."/>
            <person name="Cichocki N."/>
            <person name="Veneault-Fourrey C."/>
            <person name="LaButti K."/>
            <person name="Lindquist E.A."/>
            <person name="Lipzen A."/>
            <person name="Lundell T."/>
            <person name="Morin E."/>
            <person name="Murat C."/>
            <person name="Sun H."/>
            <person name="Tunlid A."/>
            <person name="Henrissat B."/>
            <person name="Grigoriev I.V."/>
            <person name="Hibbett D.S."/>
            <person name="Martin F."/>
            <person name="Nordberg H.P."/>
            <person name="Cantor M.N."/>
            <person name="Hua S.X."/>
        </authorList>
    </citation>
    <scope>NUCLEOTIDE SEQUENCE [LARGE SCALE GENOMIC DNA]</scope>
    <source>
        <strain evidence="5 6">Foug A</strain>
    </source>
</reference>
<dbReference type="InterPro" id="IPR029021">
    <property type="entry name" value="Prot-tyrosine_phosphatase-like"/>
</dbReference>
<dbReference type="AlphaFoldDB" id="A0A0C2ZI95"/>
<dbReference type="PANTHER" id="PTHR12305:SF81">
    <property type="entry name" value="PHOSPHATIDYLINOSITOL 3,4,5-TRISPHOSPHATE 3-PHOSPHATASE AND DUAL-SPECIFICITY PROTEIN PHOSPHATASE PTEN"/>
    <property type="match status" value="1"/>
</dbReference>
<dbReference type="Gene3D" id="3.90.190.10">
    <property type="entry name" value="Protein tyrosine phosphatase superfamily"/>
    <property type="match status" value="1"/>
</dbReference>
<feature type="domain" description="Tyrosine specific protein phosphatases" evidence="3">
    <location>
        <begin position="102"/>
        <end position="149"/>
    </location>
</feature>
<keyword evidence="6" id="KW-1185">Reference proteome</keyword>
<dbReference type="PROSITE" id="PS00383">
    <property type="entry name" value="TYR_PHOSPHATASE_1"/>
    <property type="match status" value="1"/>
</dbReference>
<name>A0A0C2ZI95_9AGAM</name>
<organism evidence="5 6">
    <name type="scientific">Scleroderma citrinum Foug A</name>
    <dbReference type="NCBI Taxonomy" id="1036808"/>
    <lineage>
        <taxon>Eukaryota</taxon>
        <taxon>Fungi</taxon>
        <taxon>Dikarya</taxon>
        <taxon>Basidiomycota</taxon>
        <taxon>Agaricomycotina</taxon>
        <taxon>Agaricomycetes</taxon>
        <taxon>Agaricomycetidae</taxon>
        <taxon>Boletales</taxon>
        <taxon>Sclerodermatineae</taxon>
        <taxon>Sclerodermataceae</taxon>
        <taxon>Scleroderma</taxon>
    </lineage>
</organism>
<dbReference type="PROSITE" id="PS50056">
    <property type="entry name" value="TYR_PHOSPHATASE_2"/>
    <property type="match status" value="1"/>
</dbReference>
<accession>A0A0C2ZI95</accession>
<dbReference type="EC" id="3.1.3.67" evidence="1"/>
<dbReference type="InterPro" id="IPR029023">
    <property type="entry name" value="Tensin_phosphatase"/>
</dbReference>
<evidence type="ECO:0000259" key="4">
    <source>
        <dbReference type="PROSITE" id="PS51181"/>
    </source>
</evidence>
<evidence type="ECO:0000313" key="5">
    <source>
        <dbReference type="EMBL" id="KIM52492.1"/>
    </source>
</evidence>
<gene>
    <name evidence="5" type="ORF">SCLCIDRAFT_1223692</name>
</gene>
<protein>
    <recommendedName>
        <fullName evidence="1">phosphatidylinositol-3,4,5-trisphosphate 3-phosphatase</fullName>
        <ecNumber evidence="1">3.1.3.67</ecNumber>
    </recommendedName>
</protein>
<evidence type="ECO:0000313" key="6">
    <source>
        <dbReference type="Proteomes" id="UP000053989"/>
    </source>
</evidence>
<dbReference type="InterPro" id="IPR051281">
    <property type="entry name" value="Dual-spec_lipid-protein_phosph"/>
</dbReference>
<evidence type="ECO:0000259" key="3">
    <source>
        <dbReference type="PROSITE" id="PS50056"/>
    </source>
</evidence>
<keyword evidence="2" id="KW-0378">Hydrolase</keyword>
<dbReference type="PANTHER" id="PTHR12305">
    <property type="entry name" value="PHOSPHATASE WITH HOMOLOGY TO TENSIN"/>
    <property type="match status" value="1"/>
</dbReference>
<dbReference type="PROSITE" id="PS51181">
    <property type="entry name" value="PPASE_TENSIN"/>
    <property type="match status" value="1"/>
</dbReference>
<dbReference type="EMBL" id="KN822209">
    <property type="protein sequence ID" value="KIM52492.1"/>
    <property type="molecule type" value="Genomic_DNA"/>
</dbReference>
<reference evidence="6" key="2">
    <citation type="submission" date="2015-01" db="EMBL/GenBank/DDBJ databases">
        <title>Evolutionary Origins and Diversification of the Mycorrhizal Mutualists.</title>
        <authorList>
            <consortium name="DOE Joint Genome Institute"/>
            <consortium name="Mycorrhizal Genomics Consortium"/>
            <person name="Kohler A."/>
            <person name="Kuo A."/>
            <person name="Nagy L.G."/>
            <person name="Floudas D."/>
            <person name="Copeland A."/>
            <person name="Barry K.W."/>
            <person name="Cichocki N."/>
            <person name="Veneault-Fourrey C."/>
            <person name="LaButti K."/>
            <person name="Lindquist E.A."/>
            <person name="Lipzen A."/>
            <person name="Lundell T."/>
            <person name="Morin E."/>
            <person name="Murat C."/>
            <person name="Riley R."/>
            <person name="Ohm R."/>
            <person name="Sun H."/>
            <person name="Tunlid A."/>
            <person name="Henrissat B."/>
            <person name="Grigoriev I.V."/>
            <person name="Hibbett D.S."/>
            <person name="Martin F."/>
        </authorList>
    </citation>
    <scope>NUCLEOTIDE SEQUENCE [LARGE SCALE GENOMIC DNA]</scope>
    <source>
        <strain evidence="6">Foug A</strain>
    </source>
</reference>
<dbReference type="Proteomes" id="UP000053989">
    <property type="component" value="Unassembled WGS sequence"/>
</dbReference>
<evidence type="ECO:0000256" key="1">
    <source>
        <dbReference type="ARBA" id="ARBA00013015"/>
    </source>
</evidence>
<dbReference type="GO" id="GO:0005829">
    <property type="term" value="C:cytosol"/>
    <property type="evidence" value="ECO:0007669"/>
    <property type="project" value="TreeGrafter"/>
</dbReference>
<proteinExistence type="predicted"/>
<dbReference type="GO" id="GO:0016314">
    <property type="term" value="F:phosphatidylinositol-3,4,5-trisphosphate 3-phosphatase activity"/>
    <property type="evidence" value="ECO:0007669"/>
    <property type="project" value="UniProtKB-EC"/>
</dbReference>
<dbReference type="HOGENOM" id="CLU_026170_0_0_1"/>
<dbReference type="STRING" id="1036808.A0A0C2ZI95"/>
<evidence type="ECO:0000256" key="2">
    <source>
        <dbReference type="ARBA" id="ARBA00022801"/>
    </source>
</evidence>